<accession>A0A2S6IL09</accession>
<dbReference type="Proteomes" id="UP000239002">
    <property type="component" value="Unassembled WGS sequence"/>
</dbReference>
<gene>
    <name evidence="1" type="ORF">LY01_01677</name>
</gene>
<organism evidence="1 2">
    <name type="scientific">Nonlabens xylanidelens</name>
    <dbReference type="NCBI Taxonomy" id="191564"/>
    <lineage>
        <taxon>Bacteria</taxon>
        <taxon>Pseudomonadati</taxon>
        <taxon>Bacteroidota</taxon>
        <taxon>Flavobacteriia</taxon>
        <taxon>Flavobacteriales</taxon>
        <taxon>Flavobacteriaceae</taxon>
        <taxon>Nonlabens</taxon>
    </lineage>
</organism>
<name>A0A2S6IL09_9FLAO</name>
<evidence type="ECO:0000313" key="2">
    <source>
        <dbReference type="Proteomes" id="UP000239002"/>
    </source>
</evidence>
<keyword evidence="2" id="KW-1185">Reference proteome</keyword>
<evidence type="ECO:0000313" key="1">
    <source>
        <dbReference type="EMBL" id="PPK94924.1"/>
    </source>
</evidence>
<evidence type="ECO:0008006" key="3">
    <source>
        <dbReference type="Google" id="ProtNLM"/>
    </source>
</evidence>
<sequence>MTKTPKHNISQEKATALLNNGITLKDYYVEGELKIETVDGWNKEIVIENCIIEYFSGSVTQFEKAVSITNSRFKKCQFLFTYFLGGLEIDNCIFDSYLDFQAGGHNKFGNSVLISNNEFYGFVNFFDCWYENEFTAKKNNFLNGTNLLGKPHNIPVTFDIEPNIIDNIGQLNFDHEGIE</sequence>
<protein>
    <recommendedName>
        <fullName evidence="3">Pentapeptide repeat protein</fullName>
    </recommendedName>
</protein>
<dbReference type="EMBL" id="PTJE01000003">
    <property type="protein sequence ID" value="PPK94924.1"/>
    <property type="molecule type" value="Genomic_DNA"/>
</dbReference>
<dbReference type="AlphaFoldDB" id="A0A2S6IL09"/>
<dbReference type="SUPFAM" id="SSF51126">
    <property type="entry name" value="Pectin lyase-like"/>
    <property type="match status" value="1"/>
</dbReference>
<reference evidence="1 2" key="1">
    <citation type="submission" date="2018-02" db="EMBL/GenBank/DDBJ databases">
        <title>Genomic Encyclopedia of Archaeal and Bacterial Type Strains, Phase II (KMG-II): from individual species to whole genera.</title>
        <authorList>
            <person name="Goeker M."/>
        </authorList>
    </citation>
    <scope>NUCLEOTIDE SEQUENCE [LARGE SCALE GENOMIC DNA]</scope>
    <source>
        <strain evidence="1 2">DSM 16809</strain>
    </source>
</reference>
<dbReference type="InterPro" id="IPR011050">
    <property type="entry name" value="Pectin_lyase_fold/virulence"/>
</dbReference>
<comment type="caution">
    <text evidence="1">The sequence shown here is derived from an EMBL/GenBank/DDBJ whole genome shotgun (WGS) entry which is preliminary data.</text>
</comment>
<proteinExistence type="predicted"/>